<comment type="caution">
    <text evidence="12">The sequence shown here is derived from an EMBL/GenBank/DDBJ whole genome shotgun (WGS) entry which is preliminary data.</text>
</comment>
<dbReference type="InterPro" id="IPR015797">
    <property type="entry name" value="NUDIX_hydrolase-like_dom_sf"/>
</dbReference>
<keyword evidence="4 10" id="KW-0963">Cytoplasm</keyword>
<keyword evidence="8 10" id="KW-0414">Isoprene biosynthesis</keyword>
<evidence type="ECO:0000256" key="9">
    <source>
        <dbReference type="ARBA" id="ARBA00023235"/>
    </source>
</evidence>
<dbReference type="GO" id="GO:0004452">
    <property type="term" value="F:isopentenyl-diphosphate delta-isomerase activity"/>
    <property type="evidence" value="ECO:0007669"/>
    <property type="project" value="UniProtKB-UniRule"/>
</dbReference>
<keyword evidence="13" id="KW-1185">Reference proteome</keyword>
<dbReference type="Proteomes" id="UP000635606">
    <property type="component" value="Unassembled WGS sequence"/>
</dbReference>
<evidence type="ECO:0000313" key="13">
    <source>
        <dbReference type="Proteomes" id="UP000635606"/>
    </source>
</evidence>
<evidence type="ECO:0000256" key="2">
    <source>
        <dbReference type="ARBA" id="ARBA00007579"/>
    </source>
</evidence>
<evidence type="ECO:0000256" key="1">
    <source>
        <dbReference type="ARBA" id="ARBA00004826"/>
    </source>
</evidence>
<dbReference type="EC" id="5.3.3.2" evidence="3 10"/>
<dbReference type="SUPFAM" id="SSF55811">
    <property type="entry name" value="Nudix"/>
    <property type="match status" value="1"/>
</dbReference>
<dbReference type="Gene3D" id="3.90.79.10">
    <property type="entry name" value="Nucleoside Triphosphate Pyrophosphohydrolase"/>
    <property type="match status" value="1"/>
</dbReference>
<evidence type="ECO:0000256" key="4">
    <source>
        <dbReference type="ARBA" id="ARBA00022490"/>
    </source>
</evidence>
<evidence type="ECO:0000256" key="5">
    <source>
        <dbReference type="ARBA" id="ARBA00022723"/>
    </source>
</evidence>
<gene>
    <name evidence="10" type="primary">idi</name>
    <name evidence="12" type="ORF">Voc01_009590</name>
</gene>
<keyword evidence="5 10" id="KW-0479">Metal-binding</keyword>
<evidence type="ECO:0000313" key="12">
    <source>
        <dbReference type="EMBL" id="GIJ66042.1"/>
    </source>
</evidence>
<comment type="function">
    <text evidence="10">Catalyzes the 1,3-allylic rearrangement of the homoallylic substrate isopentenyl (IPP) to its highly electrophilic allylic isomer, dimethylallyl diphosphate (DMAPP).</text>
</comment>
<reference evidence="12" key="1">
    <citation type="submission" date="2021-01" db="EMBL/GenBank/DDBJ databases">
        <title>Whole genome shotgun sequence of Virgisporangium ochraceum NBRC 16418.</title>
        <authorList>
            <person name="Komaki H."/>
            <person name="Tamura T."/>
        </authorList>
    </citation>
    <scope>NUCLEOTIDE SEQUENCE</scope>
    <source>
        <strain evidence="12">NBRC 16418</strain>
    </source>
</reference>
<evidence type="ECO:0000259" key="11">
    <source>
        <dbReference type="PROSITE" id="PS51462"/>
    </source>
</evidence>
<dbReference type="AlphaFoldDB" id="A0A8J4EBP2"/>
<feature type="active site" evidence="10">
    <location>
        <position position="70"/>
    </location>
</feature>
<evidence type="ECO:0000256" key="3">
    <source>
        <dbReference type="ARBA" id="ARBA00012057"/>
    </source>
</evidence>
<feature type="active site" evidence="10">
    <location>
        <position position="119"/>
    </location>
</feature>
<evidence type="ECO:0000256" key="7">
    <source>
        <dbReference type="ARBA" id="ARBA00023211"/>
    </source>
</evidence>
<dbReference type="PROSITE" id="PS51462">
    <property type="entry name" value="NUDIX"/>
    <property type="match status" value="1"/>
</dbReference>
<comment type="subcellular location">
    <subcellularLocation>
        <location evidence="10">Cytoplasm</location>
    </subcellularLocation>
</comment>
<dbReference type="InterPro" id="IPR000086">
    <property type="entry name" value="NUDIX_hydrolase_dom"/>
</dbReference>
<dbReference type="GO" id="GO:0046872">
    <property type="term" value="F:metal ion binding"/>
    <property type="evidence" value="ECO:0007669"/>
    <property type="project" value="UniProtKB-KW"/>
</dbReference>
<feature type="domain" description="Nudix hydrolase" evidence="11">
    <location>
        <begin position="33"/>
        <end position="169"/>
    </location>
</feature>
<name>A0A8J4EBP2_9ACTN</name>
<dbReference type="GO" id="GO:0050992">
    <property type="term" value="P:dimethylallyl diphosphate biosynthetic process"/>
    <property type="evidence" value="ECO:0007669"/>
    <property type="project" value="UniProtKB-UniRule"/>
</dbReference>
<feature type="binding site" evidence="10">
    <location>
        <position position="90"/>
    </location>
    <ligand>
        <name>Mg(2+)</name>
        <dbReference type="ChEBI" id="CHEBI:18420"/>
    </ligand>
</feature>
<accession>A0A8J4EBP2</accession>
<comment type="cofactor">
    <cofactor evidence="10">
        <name>Mg(2+)</name>
        <dbReference type="ChEBI" id="CHEBI:18420"/>
    </cofactor>
    <text evidence="10">Binds 1 Mg(2+) ion per subunit. The magnesium ion binds only when substrate is bound.</text>
</comment>
<dbReference type="Pfam" id="PF00293">
    <property type="entry name" value="NUDIX"/>
    <property type="match status" value="1"/>
</dbReference>
<protein>
    <recommendedName>
        <fullName evidence="3 10">Isopentenyl-diphosphate Delta-isomerase</fullName>
        <shortName evidence="10">IPP isomerase</shortName>
        <ecNumber evidence="3 10">5.3.3.2</ecNumber>
    </recommendedName>
    <alternativeName>
        <fullName evidence="10">IPP:DMAPP isomerase</fullName>
    </alternativeName>
    <alternativeName>
        <fullName evidence="10">Isopentenyl pyrophosphate isomerase</fullName>
    </alternativeName>
</protein>
<dbReference type="GO" id="GO:0009240">
    <property type="term" value="P:isopentenyl diphosphate biosynthetic process"/>
    <property type="evidence" value="ECO:0007669"/>
    <property type="project" value="TreeGrafter"/>
</dbReference>
<dbReference type="InterPro" id="IPR011876">
    <property type="entry name" value="IsopentenylPP_isomerase_typ1"/>
</dbReference>
<sequence>MTDREAHLVELVDEAGTATGSATVTAAHAGAGQLHRAFSVLIVDGGGRFLLQRRAAVKTRFAGRWGNACCGHPAPGEDLCSSAERRLAEELGLRSVPLTPVGVHRYRADDPETGRVEHEYDHVLVGRAPADASIQPDPTEVSEVRWIDVDELRAGLDSASPEYVPWLAGVVGVWLSAERPAERSRER</sequence>
<comment type="pathway">
    <text evidence="1 10">Isoprenoid biosynthesis; dimethylallyl diphosphate biosynthesis; dimethylallyl diphosphate from isopentenyl diphosphate: step 1/1.</text>
</comment>
<feature type="binding site" evidence="10">
    <location>
        <position position="35"/>
    </location>
    <ligand>
        <name>Mn(2+)</name>
        <dbReference type="ChEBI" id="CHEBI:29035"/>
    </ligand>
</feature>
<dbReference type="InterPro" id="IPR056375">
    <property type="entry name" value="Idi_bact"/>
</dbReference>
<dbReference type="UniPathway" id="UPA00059">
    <property type="reaction ID" value="UER00104"/>
</dbReference>
<dbReference type="GO" id="GO:0005737">
    <property type="term" value="C:cytoplasm"/>
    <property type="evidence" value="ECO:0007669"/>
    <property type="project" value="UniProtKB-SubCell"/>
</dbReference>
<dbReference type="PIRSF" id="PIRSF018427">
    <property type="entry name" value="Isopntndiph_ism"/>
    <property type="match status" value="1"/>
</dbReference>
<dbReference type="RefSeq" id="WP_203926040.1">
    <property type="nucleotide sequence ID" value="NZ_BOPH01000015.1"/>
</dbReference>
<proteinExistence type="inferred from homology"/>
<evidence type="ECO:0000256" key="8">
    <source>
        <dbReference type="ARBA" id="ARBA00023229"/>
    </source>
</evidence>
<evidence type="ECO:0000256" key="10">
    <source>
        <dbReference type="HAMAP-Rule" id="MF_00202"/>
    </source>
</evidence>
<dbReference type="PANTHER" id="PTHR10885">
    <property type="entry name" value="ISOPENTENYL-DIPHOSPHATE DELTA-ISOMERASE"/>
    <property type="match status" value="1"/>
</dbReference>
<keyword evidence="7 10" id="KW-0464">Manganese</keyword>
<dbReference type="NCBIfam" id="NF002995">
    <property type="entry name" value="PRK03759.1"/>
    <property type="match status" value="1"/>
</dbReference>
<dbReference type="PANTHER" id="PTHR10885:SF0">
    <property type="entry name" value="ISOPENTENYL-DIPHOSPHATE DELTA-ISOMERASE"/>
    <property type="match status" value="1"/>
</dbReference>
<comment type="cofactor">
    <cofactor evidence="10">
        <name>Mn(2+)</name>
        <dbReference type="ChEBI" id="CHEBI:29035"/>
    </cofactor>
    <text evidence="10">Binds 1 Mn(2+) ion per subunit.</text>
</comment>
<feature type="binding site" evidence="10">
    <location>
        <position position="28"/>
    </location>
    <ligand>
        <name>Mn(2+)</name>
        <dbReference type="ChEBI" id="CHEBI:29035"/>
    </ligand>
</feature>
<comment type="similarity">
    <text evidence="2 10">Belongs to the IPP isomerase type 1 family.</text>
</comment>
<dbReference type="CDD" id="cd02885">
    <property type="entry name" value="NUDIX_IPP_Isomerase"/>
    <property type="match status" value="1"/>
</dbReference>
<comment type="catalytic activity">
    <reaction evidence="10">
        <text>isopentenyl diphosphate = dimethylallyl diphosphate</text>
        <dbReference type="Rhea" id="RHEA:23284"/>
        <dbReference type="ChEBI" id="CHEBI:57623"/>
        <dbReference type="ChEBI" id="CHEBI:128769"/>
        <dbReference type="EC" id="5.3.3.2"/>
    </reaction>
</comment>
<dbReference type="NCBIfam" id="TIGR02150">
    <property type="entry name" value="IPP_isom_1"/>
    <property type="match status" value="1"/>
</dbReference>
<feature type="binding site" evidence="10">
    <location>
        <position position="119"/>
    </location>
    <ligand>
        <name>Mn(2+)</name>
        <dbReference type="ChEBI" id="CHEBI:29035"/>
    </ligand>
</feature>
<dbReference type="EMBL" id="BOPH01000015">
    <property type="protein sequence ID" value="GIJ66042.1"/>
    <property type="molecule type" value="Genomic_DNA"/>
</dbReference>
<feature type="binding site" evidence="10">
    <location>
        <position position="72"/>
    </location>
    <ligand>
        <name>Mn(2+)</name>
        <dbReference type="ChEBI" id="CHEBI:29035"/>
    </ligand>
</feature>
<keyword evidence="6 10" id="KW-0460">Magnesium</keyword>
<dbReference type="HAMAP" id="MF_00202">
    <property type="entry name" value="Idi"/>
    <property type="match status" value="1"/>
</dbReference>
<feature type="binding site" evidence="10">
    <location>
        <position position="117"/>
    </location>
    <ligand>
        <name>Mn(2+)</name>
        <dbReference type="ChEBI" id="CHEBI:29035"/>
    </ligand>
</feature>
<keyword evidence="9 10" id="KW-0413">Isomerase</keyword>
<evidence type="ECO:0000256" key="6">
    <source>
        <dbReference type="ARBA" id="ARBA00022842"/>
    </source>
</evidence>
<organism evidence="12 13">
    <name type="scientific">Virgisporangium ochraceum</name>
    <dbReference type="NCBI Taxonomy" id="65505"/>
    <lineage>
        <taxon>Bacteria</taxon>
        <taxon>Bacillati</taxon>
        <taxon>Actinomycetota</taxon>
        <taxon>Actinomycetes</taxon>
        <taxon>Micromonosporales</taxon>
        <taxon>Micromonosporaceae</taxon>
        <taxon>Virgisporangium</taxon>
    </lineage>
</organism>